<dbReference type="InterPro" id="IPR050282">
    <property type="entry name" value="Cycloisomerase_2"/>
</dbReference>
<dbReference type="OrthoDB" id="145213at2"/>
<evidence type="ECO:0000256" key="2">
    <source>
        <dbReference type="ARBA" id="ARBA00022526"/>
    </source>
</evidence>
<proteinExistence type="inferred from homology"/>
<dbReference type="AlphaFoldDB" id="A0A545SS57"/>
<keyword evidence="2" id="KW-0313">Glucose metabolism</keyword>
<protein>
    <submittedName>
        <fullName evidence="3">Beta-propeller fold lactonase family protein</fullName>
    </submittedName>
</protein>
<dbReference type="Proteomes" id="UP000319732">
    <property type="component" value="Unassembled WGS sequence"/>
</dbReference>
<evidence type="ECO:0000313" key="3">
    <source>
        <dbReference type="EMBL" id="TQV67807.1"/>
    </source>
</evidence>
<dbReference type="GO" id="GO:0006006">
    <property type="term" value="P:glucose metabolic process"/>
    <property type="evidence" value="ECO:0007669"/>
    <property type="project" value="UniProtKB-KW"/>
</dbReference>
<dbReference type="Gene3D" id="2.130.10.10">
    <property type="entry name" value="YVTN repeat-like/Quinoprotein amine dehydrogenase"/>
    <property type="match status" value="2"/>
</dbReference>
<evidence type="ECO:0000313" key="4">
    <source>
        <dbReference type="Proteomes" id="UP000319732"/>
    </source>
</evidence>
<dbReference type="GO" id="GO:0017057">
    <property type="term" value="F:6-phosphogluconolactonase activity"/>
    <property type="evidence" value="ECO:0007669"/>
    <property type="project" value="TreeGrafter"/>
</dbReference>
<comment type="caution">
    <text evidence="3">The sequence shown here is derived from an EMBL/GenBank/DDBJ whole genome shotgun (WGS) entry which is preliminary data.</text>
</comment>
<dbReference type="InterPro" id="IPR019405">
    <property type="entry name" value="Lactonase_7-beta_prop"/>
</dbReference>
<dbReference type="RefSeq" id="WP_142929705.1">
    <property type="nucleotide sequence ID" value="NZ_ML660109.1"/>
</dbReference>
<keyword evidence="4" id="KW-1185">Reference proteome</keyword>
<dbReference type="EMBL" id="VHSG01000033">
    <property type="protein sequence ID" value="TQV67807.1"/>
    <property type="molecule type" value="Genomic_DNA"/>
</dbReference>
<dbReference type="InterPro" id="IPR011044">
    <property type="entry name" value="Quino_amine_DH_bsu"/>
</dbReference>
<accession>A0A545SS57</accession>
<organism evidence="3 4">
    <name type="scientific">Exilibacterium tricleocarpae</name>
    <dbReference type="NCBI Taxonomy" id="2591008"/>
    <lineage>
        <taxon>Bacteria</taxon>
        <taxon>Pseudomonadati</taxon>
        <taxon>Pseudomonadota</taxon>
        <taxon>Gammaproteobacteria</taxon>
        <taxon>Cellvibrionales</taxon>
        <taxon>Cellvibrionaceae</taxon>
        <taxon>Exilibacterium</taxon>
    </lineage>
</organism>
<gene>
    <name evidence="3" type="ORF">FKG94_25100</name>
</gene>
<comment type="similarity">
    <text evidence="1">Belongs to the cycloisomerase 2 family.</text>
</comment>
<reference evidence="3 4" key="1">
    <citation type="submission" date="2019-06" db="EMBL/GenBank/DDBJ databases">
        <title>Whole genome sequence for Cellvibrionaceae sp. R142.</title>
        <authorList>
            <person name="Wang G."/>
        </authorList>
    </citation>
    <scope>NUCLEOTIDE SEQUENCE [LARGE SCALE GENOMIC DNA]</scope>
    <source>
        <strain evidence="3 4">R142</strain>
    </source>
</reference>
<name>A0A545SS57_9GAMM</name>
<dbReference type="PANTHER" id="PTHR30344">
    <property type="entry name" value="6-PHOSPHOGLUCONOLACTONASE-RELATED"/>
    <property type="match status" value="1"/>
</dbReference>
<evidence type="ECO:0000256" key="1">
    <source>
        <dbReference type="ARBA" id="ARBA00005564"/>
    </source>
</evidence>
<dbReference type="SUPFAM" id="SSF50969">
    <property type="entry name" value="YVTN repeat-like/Quinoprotein amine dehydrogenase"/>
    <property type="match status" value="1"/>
</dbReference>
<dbReference type="PANTHER" id="PTHR30344:SF1">
    <property type="entry name" value="6-PHOSPHOGLUCONOLACTONASE"/>
    <property type="match status" value="1"/>
</dbReference>
<dbReference type="Pfam" id="PF10282">
    <property type="entry name" value="Lactonase"/>
    <property type="match status" value="1"/>
</dbReference>
<dbReference type="InterPro" id="IPR015943">
    <property type="entry name" value="WD40/YVTN_repeat-like_dom_sf"/>
</dbReference>
<keyword evidence="2" id="KW-0119">Carbohydrate metabolism</keyword>
<sequence length="427" mass="45357">MITKAILAIAILKNVVLQRAAPKKIAVGVIAFFVSIFSYADQGVQESEATAVVRNYLYTVSNVAGDNSIIGYRVRANGSLRELAGSPFPTGGSGAGAVIFNQAGLVASEDERFLFAVNPGSNSISVMEVRGNGSLRPLIGSPFSSGGVFPVSIALRGDLLYVSHLGTDFSTCEFCDIRGFRVNINGRAVTASPLPEATVSFDVNPPRVPFAIGFNPAGDVLVAARFPFSPQPPETSNIDTFQVDSVTGRLTPAPGSPSVSQDPQPIGFGFRPTNPTQLLISNVVAINEQPGSMSSYLMAETGQIAPIVDESFPSGGQEATCWVEFTSNGRYVFATNTFSDSITTYEMDEAGLLRIIEVEPVPNEASVEAWPLEIVISNDDSYIYTVHGQGGYVSSYETTDGRIEALRSQPGPLPPGSQPFGLVYMSK</sequence>